<protein>
    <submittedName>
        <fullName evidence="1">Uncharacterized protein</fullName>
    </submittedName>
</protein>
<dbReference type="EMBL" id="PQFF01000244">
    <property type="protein sequence ID" value="RHZ70808.1"/>
    <property type="molecule type" value="Genomic_DNA"/>
</dbReference>
<evidence type="ECO:0000313" key="1">
    <source>
        <dbReference type="EMBL" id="RHZ70808.1"/>
    </source>
</evidence>
<sequence length="93" mass="10345">MPTITSDQTGVMITENEQRKRQLNEIYERNKGIVKKVLGKQLAPSVMEVPKLTSSQESSTNQLQYPRLSISSPNLLMVLTQSISGSINLANLK</sequence>
<proteinExistence type="predicted"/>
<gene>
    <name evidence="1" type="ORF">Glove_267g7</name>
</gene>
<reference evidence="1 2" key="1">
    <citation type="submission" date="2018-08" db="EMBL/GenBank/DDBJ databases">
        <title>Genome and evolution of the arbuscular mycorrhizal fungus Diversispora epigaea (formerly Glomus versiforme) and its bacterial endosymbionts.</title>
        <authorList>
            <person name="Sun X."/>
            <person name="Fei Z."/>
            <person name="Harrison M."/>
        </authorList>
    </citation>
    <scope>NUCLEOTIDE SEQUENCE [LARGE SCALE GENOMIC DNA]</scope>
    <source>
        <strain evidence="1 2">IT104</strain>
    </source>
</reference>
<dbReference type="Proteomes" id="UP000266861">
    <property type="component" value="Unassembled WGS sequence"/>
</dbReference>
<dbReference type="AlphaFoldDB" id="A0A397I965"/>
<keyword evidence="2" id="KW-1185">Reference proteome</keyword>
<comment type="caution">
    <text evidence="1">The sequence shown here is derived from an EMBL/GenBank/DDBJ whole genome shotgun (WGS) entry which is preliminary data.</text>
</comment>
<evidence type="ECO:0000313" key="2">
    <source>
        <dbReference type="Proteomes" id="UP000266861"/>
    </source>
</evidence>
<accession>A0A397I965</accession>
<name>A0A397I965_9GLOM</name>
<organism evidence="1 2">
    <name type="scientific">Diversispora epigaea</name>
    <dbReference type="NCBI Taxonomy" id="1348612"/>
    <lineage>
        <taxon>Eukaryota</taxon>
        <taxon>Fungi</taxon>
        <taxon>Fungi incertae sedis</taxon>
        <taxon>Mucoromycota</taxon>
        <taxon>Glomeromycotina</taxon>
        <taxon>Glomeromycetes</taxon>
        <taxon>Diversisporales</taxon>
        <taxon>Diversisporaceae</taxon>
        <taxon>Diversispora</taxon>
    </lineage>
</organism>